<dbReference type="Proteomes" id="UP000593571">
    <property type="component" value="Unassembled WGS sequence"/>
</dbReference>
<organism evidence="2 3">
    <name type="scientific">Rousettus aegyptiacus</name>
    <name type="common">Egyptian fruit bat</name>
    <name type="synonym">Pteropus aegyptiacus</name>
    <dbReference type="NCBI Taxonomy" id="9407"/>
    <lineage>
        <taxon>Eukaryota</taxon>
        <taxon>Metazoa</taxon>
        <taxon>Chordata</taxon>
        <taxon>Craniata</taxon>
        <taxon>Vertebrata</taxon>
        <taxon>Euteleostomi</taxon>
        <taxon>Mammalia</taxon>
        <taxon>Eutheria</taxon>
        <taxon>Laurasiatheria</taxon>
        <taxon>Chiroptera</taxon>
        <taxon>Yinpterochiroptera</taxon>
        <taxon>Pteropodoidea</taxon>
        <taxon>Pteropodidae</taxon>
        <taxon>Rousettinae</taxon>
        <taxon>Rousettus</taxon>
    </lineage>
</organism>
<evidence type="ECO:0000313" key="3">
    <source>
        <dbReference type="Proteomes" id="UP000593571"/>
    </source>
</evidence>
<reference evidence="2 3" key="1">
    <citation type="journal article" date="2020" name="Nature">
        <title>Six reference-quality genomes reveal evolution of bat adaptations.</title>
        <authorList>
            <person name="Jebb D."/>
            <person name="Huang Z."/>
            <person name="Pippel M."/>
            <person name="Hughes G.M."/>
            <person name="Lavrichenko K."/>
            <person name="Devanna P."/>
            <person name="Winkler S."/>
            <person name="Jermiin L.S."/>
            <person name="Skirmuntt E.C."/>
            <person name="Katzourakis A."/>
            <person name="Burkitt-Gray L."/>
            <person name="Ray D.A."/>
            <person name="Sullivan K.A.M."/>
            <person name="Roscito J.G."/>
            <person name="Kirilenko B.M."/>
            <person name="Davalos L.M."/>
            <person name="Corthals A.P."/>
            <person name="Power M.L."/>
            <person name="Jones G."/>
            <person name="Ransome R.D."/>
            <person name="Dechmann D.K.N."/>
            <person name="Locatelli A.G."/>
            <person name="Puechmaille S.J."/>
            <person name="Fedrigo O."/>
            <person name="Jarvis E.D."/>
            <person name="Hiller M."/>
            <person name="Vernes S.C."/>
            <person name="Myers E.W."/>
            <person name="Teeling E.C."/>
        </authorList>
    </citation>
    <scope>NUCLEOTIDE SEQUENCE [LARGE SCALE GENOMIC DNA]</scope>
    <source>
        <strain evidence="2">MRouAeg1</strain>
        <tissue evidence="2">Muscle</tissue>
    </source>
</reference>
<dbReference type="PANTHER" id="PTHR35666:SF1">
    <property type="entry name" value="SIMILAR TO RIKEN CDNA 4921536K21"/>
    <property type="match status" value="1"/>
</dbReference>
<gene>
    <name evidence="2" type="ORF">HJG63_001894</name>
</gene>
<accession>A0A7J8GWK3</accession>
<dbReference type="AlphaFoldDB" id="A0A7J8GWK3"/>
<evidence type="ECO:0000313" key="2">
    <source>
        <dbReference type="EMBL" id="KAF6464230.1"/>
    </source>
</evidence>
<dbReference type="InterPro" id="IPR038935">
    <property type="entry name" value="C5orf52"/>
</dbReference>
<feature type="region of interest" description="Disordered" evidence="1">
    <location>
        <begin position="1"/>
        <end position="74"/>
    </location>
</feature>
<evidence type="ECO:0000256" key="1">
    <source>
        <dbReference type="SAM" id="MobiDB-lite"/>
    </source>
</evidence>
<dbReference type="EMBL" id="JACASE010000005">
    <property type="protein sequence ID" value="KAF6464230.1"/>
    <property type="molecule type" value="Genomic_DNA"/>
</dbReference>
<keyword evidence="3" id="KW-1185">Reference proteome</keyword>
<feature type="compositionally biased region" description="Basic and acidic residues" evidence="1">
    <location>
        <begin position="56"/>
        <end position="67"/>
    </location>
</feature>
<feature type="compositionally biased region" description="Polar residues" evidence="1">
    <location>
        <begin position="14"/>
        <end position="50"/>
    </location>
</feature>
<name>A0A7J8GWK3_ROUAE</name>
<dbReference type="Pfam" id="PF17666">
    <property type="entry name" value="DUF5528"/>
    <property type="match status" value="1"/>
</dbReference>
<comment type="caution">
    <text evidence="2">The sequence shown here is derived from an EMBL/GenBank/DDBJ whole genome shotgun (WGS) entry which is preliminary data.</text>
</comment>
<dbReference type="PANTHER" id="PTHR35666">
    <property type="entry name" value="SIMILAR TO RIKEN CDNA 4921536K21"/>
    <property type="match status" value="1"/>
</dbReference>
<protein>
    <submittedName>
        <fullName evidence="2">Uncharacterized protein</fullName>
    </submittedName>
</protein>
<sequence>MARNLASVAESFPSEENATTQQSRPSVTWALSSPTAPDSTAQATTSSRTYPASAFFRRDRLGSRPEVRSVGTQPQTCFLRPRMARPLVLFRQKLQTRPRKR</sequence>
<proteinExistence type="predicted"/>